<evidence type="ECO:0000313" key="4">
    <source>
        <dbReference type="EMBL" id="AQQ70498.1"/>
    </source>
</evidence>
<evidence type="ECO:0000256" key="2">
    <source>
        <dbReference type="SAM" id="SignalP"/>
    </source>
</evidence>
<keyword evidence="1" id="KW-1133">Transmembrane helix</keyword>
<feature type="transmembrane region" description="Helical" evidence="1">
    <location>
        <begin position="236"/>
        <end position="255"/>
    </location>
</feature>
<gene>
    <name evidence="4" type="ORF">SMSP2_00850</name>
</gene>
<protein>
    <recommendedName>
        <fullName evidence="3">Ice-binding protein C-terminal domain-containing protein</fullName>
    </recommendedName>
</protein>
<keyword evidence="1" id="KW-0812">Transmembrane</keyword>
<feature type="chain" id="PRO_5012298061" description="Ice-binding protein C-terminal domain-containing protein" evidence="2">
    <location>
        <begin position="25"/>
        <end position="263"/>
    </location>
</feature>
<dbReference type="AlphaFoldDB" id="A0A1Q2MD80"/>
<keyword evidence="1" id="KW-0472">Membrane</keyword>
<dbReference type="SUPFAM" id="SSF49899">
    <property type="entry name" value="Concanavalin A-like lectins/glucanases"/>
    <property type="match status" value="1"/>
</dbReference>
<feature type="signal peptide" evidence="2">
    <location>
        <begin position="1"/>
        <end position="24"/>
    </location>
</feature>
<keyword evidence="2" id="KW-0732">Signal</keyword>
<reference evidence="5" key="1">
    <citation type="submission" date="2017-02" db="EMBL/GenBank/DDBJ databases">
        <title>Comparative genomics and description of representatives of a novel lineage of planctomycetes thriving in anoxic sediments.</title>
        <authorList>
            <person name="Spring S."/>
            <person name="Bunk B."/>
            <person name="Sproer C."/>
        </authorList>
    </citation>
    <scope>NUCLEOTIDE SEQUENCE [LARGE SCALE GENOMIC DNA]</scope>
    <source>
        <strain evidence="5">SM-Chi-D1</strain>
    </source>
</reference>
<dbReference type="InterPro" id="IPR013320">
    <property type="entry name" value="ConA-like_dom_sf"/>
</dbReference>
<dbReference type="OrthoDB" id="9757536at2"/>
<organism evidence="4 5">
    <name type="scientific">Limihaloglobus sulfuriphilus</name>
    <dbReference type="NCBI Taxonomy" id="1851148"/>
    <lineage>
        <taxon>Bacteria</taxon>
        <taxon>Pseudomonadati</taxon>
        <taxon>Planctomycetota</taxon>
        <taxon>Phycisphaerae</taxon>
        <taxon>Sedimentisphaerales</taxon>
        <taxon>Sedimentisphaeraceae</taxon>
        <taxon>Limihaloglobus</taxon>
    </lineage>
</organism>
<dbReference type="RefSeq" id="WP_146682758.1">
    <property type="nucleotide sequence ID" value="NZ_CP019646.1"/>
</dbReference>
<keyword evidence="5" id="KW-1185">Reference proteome</keyword>
<evidence type="ECO:0000313" key="5">
    <source>
        <dbReference type="Proteomes" id="UP000188181"/>
    </source>
</evidence>
<dbReference type="STRING" id="1851148.SMSP2_00850"/>
<proteinExistence type="predicted"/>
<accession>A0A1Q2MD80</accession>
<dbReference type="KEGG" id="pbas:SMSP2_00850"/>
<evidence type="ECO:0000259" key="3">
    <source>
        <dbReference type="Pfam" id="PF07589"/>
    </source>
</evidence>
<feature type="domain" description="Ice-binding protein C-terminal" evidence="3">
    <location>
        <begin position="237"/>
        <end position="259"/>
    </location>
</feature>
<dbReference type="InterPro" id="IPR013424">
    <property type="entry name" value="Ice-binding_C"/>
</dbReference>
<dbReference type="EMBL" id="CP019646">
    <property type="protein sequence ID" value="AQQ70498.1"/>
    <property type="molecule type" value="Genomic_DNA"/>
</dbReference>
<evidence type="ECO:0000256" key="1">
    <source>
        <dbReference type="SAM" id="Phobius"/>
    </source>
</evidence>
<name>A0A1Q2MD80_9BACT</name>
<dbReference type="NCBIfam" id="TIGR02595">
    <property type="entry name" value="PEP_CTERM"/>
    <property type="match status" value="1"/>
</dbReference>
<dbReference type="Pfam" id="PF07589">
    <property type="entry name" value="PEP-CTERM"/>
    <property type="match status" value="1"/>
</dbReference>
<sequence length="263" mass="28751" precursor="true">MNYSKMFKKSMVVILSVSFIAASASGALSGFKDSADFDYGWEMDYYPWDTANVDLDASGGRDWIQSSSSHFTLNAGILTCTSSTSGGLLANDSSYDEAFWPQASMNAQTGFTTDFSIKVTSDTGSNGAFKVQVSPYDSTNTDVLFIGADHVTYYVDGGDNIVLDTSDNTDAFHSFRIARHIDEPTTSSIWRDGVLIGDSLAVTWTPTGHRYYIGDIDSSVNGTYEMDYLRVTPGAWAVPEPAMLSLFGLGGLALFRKRRHNRK</sequence>
<dbReference type="Proteomes" id="UP000188181">
    <property type="component" value="Chromosome"/>
</dbReference>